<dbReference type="CDD" id="cd14014">
    <property type="entry name" value="STKc_PknB_like"/>
    <property type="match status" value="1"/>
</dbReference>
<organism evidence="11 12">
    <name type="scientific">Microbacterium dauci</name>
    <dbReference type="NCBI Taxonomy" id="3048008"/>
    <lineage>
        <taxon>Bacteria</taxon>
        <taxon>Bacillati</taxon>
        <taxon>Actinomycetota</taxon>
        <taxon>Actinomycetes</taxon>
        <taxon>Micrococcales</taxon>
        <taxon>Microbacteriaceae</taxon>
        <taxon>Microbacterium</taxon>
    </lineage>
</organism>
<evidence type="ECO:0000256" key="4">
    <source>
        <dbReference type="ARBA" id="ARBA00022741"/>
    </source>
</evidence>
<evidence type="ECO:0000256" key="9">
    <source>
        <dbReference type="SAM" id="Phobius"/>
    </source>
</evidence>
<comment type="caution">
    <text evidence="11">The sequence shown here is derived from an EMBL/GenBank/DDBJ whole genome shotgun (WGS) entry which is preliminary data.</text>
</comment>
<evidence type="ECO:0000313" key="11">
    <source>
        <dbReference type="EMBL" id="MDJ1114841.1"/>
    </source>
</evidence>
<feature type="compositionally biased region" description="Acidic residues" evidence="8">
    <location>
        <begin position="481"/>
        <end position="494"/>
    </location>
</feature>
<feature type="binding site" evidence="7">
    <location>
        <position position="47"/>
    </location>
    <ligand>
        <name>ATP</name>
        <dbReference type="ChEBI" id="CHEBI:30616"/>
    </ligand>
</feature>
<accession>A0ABT6ZFT2</accession>
<keyword evidence="9" id="KW-1133">Transmembrane helix</keyword>
<reference evidence="11 12" key="1">
    <citation type="submission" date="2023-05" db="EMBL/GenBank/DDBJ databases">
        <title>Microbacterium dauci sp.nov., Isolated from Carrot Rhizosphere Soil.</title>
        <authorList>
            <person name="Xiao Z."/>
            <person name="Zheng J."/>
        </authorList>
    </citation>
    <scope>NUCLEOTIDE SEQUENCE [LARGE SCALE GENOMIC DNA]</scope>
    <source>
        <strain evidence="11 12">LX3-4</strain>
    </source>
</reference>
<dbReference type="Proteomes" id="UP001321481">
    <property type="component" value="Unassembled WGS sequence"/>
</dbReference>
<feature type="region of interest" description="Disordered" evidence="8">
    <location>
        <begin position="415"/>
        <end position="517"/>
    </location>
</feature>
<keyword evidence="9" id="KW-0812">Transmembrane</keyword>
<keyword evidence="3 11" id="KW-0808">Transferase</keyword>
<sequence>MADPDDRSTHTELLDGRYRLGDRLGSGGMADVFRAFDVILGRDVAVKIIRAGADGVTAPERARGEMAALAALNHPSLVMLLDAHLDGEADHEYLVMELVEGPTLRERLATGPLDEQDASHLAAELAEALHVAHTAGIVHRDLKPSNILLTPAQLPGRAFRAKLADFGIAYLVDHTRVTNPGDIIGTAAYLAPEQVNGAVPAPPADIYALGLVLIEALAGEPAFPHAVGVASALARLNAAPELPATLGPGWRDLLERMTRIDPDARPDALEVAVAASALAVTGAVTVSPPLVDRRPASDDAVTDVIPAAGVVAPGAAVAGAVAPPVDGASALTEAVATPTPDPEATGAMAAISTDAAAPRTAILHLGTDGSDAAAASDVRRGRRRGLLIGAATVGAIATLGLGAWGLGAFGSPDDDPVDAPVVTEPSPASTPTPTVTVPAEVVVSNERPVEQEEESPSPTPEPEPTEEVESPEPTPTTPEPEPTEPTEPEPEPEPEPTTPAETPAPVAPSPAPETPAP</sequence>
<name>A0ABT6ZFT2_9MICO</name>
<evidence type="ECO:0000313" key="12">
    <source>
        <dbReference type="Proteomes" id="UP001321481"/>
    </source>
</evidence>
<keyword evidence="9" id="KW-0472">Membrane</keyword>
<dbReference type="PROSITE" id="PS50011">
    <property type="entry name" value="PROTEIN_KINASE_DOM"/>
    <property type="match status" value="1"/>
</dbReference>
<evidence type="ECO:0000259" key="10">
    <source>
        <dbReference type="PROSITE" id="PS50011"/>
    </source>
</evidence>
<feature type="transmembrane region" description="Helical" evidence="9">
    <location>
        <begin position="386"/>
        <end position="406"/>
    </location>
</feature>
<dbReference type="PRINTS" id="PR01217">
    <property type="entry name" value="PRICHEXTENSN"/>
</dbReference>
<evidence type="ECO:0000256" key="5">
    <source>
        <dbReference type="ARBA" id="ARBA00022777"/>
    </source>
</evidence>
<dbReference type="Gene3D" id="3.30.200.20">
    <property type="entry name" value="Phosphorylase Kinase, domain 1"/>
    <property type="match status" value="1"/>
</dbReference>
<comment type="similarity">
    <text evidence="1">Belongs to the protein kinase superfamily. NEK Ser/Thr protein kinase family. NIMA subfamily.</text>
</comment>
<dbReference type="PANTHER" id="PTHR43671">
    <property type="entry name" value="SERINE/THREONINE-PROTEIN KINASE NEK"/>
    <property type="match status" value="1"/>
</dbReference>
<dbReference type="InterPro" id="IPR050660">
    <property type="entry name" value="NEK_Ser/Thr_kinase"/>
</dbReference>
<evidence type="ECO:0000256" key="7">
    <source>
        <dbReference type="PROSITE-ProRule" id="PRU10141"/>
    </source>
</evidence>
<gene>
    <name evidence="11" type="ORF">QNI14_10290</name>
</gene>
<dbReference type="PROSITE" id="PS00107">
    <property type="entry name" value="PROTEIN_KINASE_ATP"/>
    <property type="match status" value="1"/>
</dbReference>
<dbReference type="EC" id="2.7.11.1" evidence="2"/>
<proteinExistence type="inferred from homology"/>
<dbReference type="RefSeq" id="WP_283716503.1">
    <property type="nucleotide sequence ID" value="NZ_JASJND010000006.1"/>
</dbReference>
<dbReference type="InterPro" id="IPR008271">
    <property type="entry name" value="Ser/Thr_kinase_AS"/>
</dbReference>
<dbReference type="SUPFAM" id="SSF56112">
    <property type="entry name" value="Protein kinase-like (PK-like)"/>
    <property type="match status" value="1"/>
</dbReference>
<evidence type="ECO:0000256" key="8">
    <source>
        <dbReference type="SAM" id="MobiDB-lite"/>
    </source>
</evidence>
<dbReference type="Pfam" id="PF00069">
    <property type="entry name" value="Pkinase"/>
    <property type="match status" value="1"/>
</dbReference>
<feature type="domain" description="Protein kinase" evidence="10">
    <location>
        <begin position="18"/>
        <end position="278"/>
    </location>
</feature>
<dbReference type="InterPro" id="IPR017441">
    <property type="entry name" value="Protein_kinase_ATP_BS"/>
</dbReference>
<evidence type="ECO:0000256" key="1">
    <source>
        <dbReference type="ARBA" id="ARBA00010886"/>
    </source>
</evidence>
<dbReference type="GO" id="GO:0004674">
    <property type="term" value="F:protein serine/threonine kinase activity"/>
    <property type="evidence" value="ECO:0007669"/>
    <property type="project" value="UniProtKB-EC"/>
</dbReference>
<keyword evidence="12" id="KW-1185">Reference proteome</keyword>
<dbReference type="SMART" id="SM00220">
    <property type="entry name" value="S_TKc"/>
    <property type="match status" value="1"/>
</dbReference>
<dbReference type="InterPro" id="IPR011009">
    <property type="entry name" value="Kinase-like_dom_sf"/>
</dbReference>
<feature type="compositionally biased region" description="Low complexity" evidence="8">
    <location>
        <begin position="418"/>
        <end position="443"/>
    </location>
</feature>
<keyword evidence="5 11" id="KW-0418">Kinase</keyword>
<protein>
    <recommendedName>
        <fullName evidence="2">non-specific serine/threonine protein kinase</fullName>
        <ecNumber evidence="2">2.7.11.1</ecNumber>
    </recommendedName>
</protein>
<evidence type="ECO:0000256" key="2">
    <source>
        <dbReference type="ARBA" id="ARBA00012513"/>
    </source>
</evidence>
<dbReference type="InterPro" id="IPR000719">
    <property type="entry name" value="Prot_kinase_dom"/>
</dbReference>
<dbReference type="Gene3D" id="1.10.510.10">
    <property type="entry name" value="Transferase(Phosphotransferase) domain 1"/>
    <property type="match status" value="1"/>
</dbReference>
<dbReference type="PROSITE" id="PS00108">
    <property type="entry name" value="PROTEIN_KINASE_ST"/>
    <property type="match status" value="1"/>
</dbReference>
<keyword evidence="6 7" id="KW-0067">ATP-binding</keyword>
<evidence type="ECO:0000256" key="6">
    <source>
        <dbReference type="ARBA" id="ARBA00022840"/>
    </source>
</evidence>
<keyword evidence="4 7" id="KW-0547">Nucleotide-binding</keyword>
<dbReference type="EMBL" id="JASJND010000006">
    <property type="protein sequence ID" value="MDJ1114841.1"/>
    <property type="molecule type" value="Genomic_DNA"/>
</dbReference>
<dbReference type="PANTHER" id="PTHR43671:SF13">
    <property type="entry name" value="SERINE_THREONINE-PROTEIN KINASE NEK2"/>
    <property type="match status" value="1"/>
</dbReference>
<evidence type="ECO:0000256" key="3">
    <source>
        <dbReference type="ARBA" id="ARBA00022679"/>
    </source>
</evidence>
<feature type="compositionally biased region" description="Pro residues" evidence="8">
    <location>
        <begin position="505"/>
        <end position="517"/>
    </location>
</feature>